<dbReference type="EMBL" id="ANOG01000494">
    <property type="protein sequence ID" value="EMI19651.1"/>
    <property type="molecule type" value="Genomic_DNA"/>
</dbReference>
<reference evidence="1 2" key="1">
    <citation type="journal article" date="2013" name="Mar. Genomics">
        <title>Expression of sulfatases in Rhodopirellula baltica and the diversity of sulfatases in the genus Rhodopirellula.</title>
        <authorList>
            <person name="Wegner C.E."/>
            <person name="Richter-Heitmann T."/>
            <person name="Klindworth A."/>
            <person name="Klockow C."/>
            <person name="Richter M."/>
            <person name="Achstetter T."/>
            <person name="Glockner F.O."/>
            <person name="Harder J."/>
        </authorList>
    </citation>
    <scope>NUCLEOTIDE SEQUENCE [LARGE SCALE GENOMIC DNA]</scope>
    <source>
        <strain evidence="1 2">SM1</strain>
    </source>
</reference>
<dbReference type="Proteomes" id="UP000011991">
    <property type="component" value="Unassembled WGS sequence"/>
</dbReference>
<dbReference type="InterPro" id="IPR013397">
    <property type="entry name" value="CRISPR-assoc_prot_Csy1"/>
</dbReference>
<dbReference type="PATRIC" id="fig|1265738.3.peg.3418"/>
<gene>
    <name evidence="1" type="ORF">RMSM_03422</name>
</gene>
<proteinExistence type="predicted"/>
<name>M5RKC0_9BACT</name>
<sequence length="420" mass="47585">MNERRDAKLAKAKPEAVAKIESDFRFDNWVQSAAMRASQLNVASHIGPISHPDAKIAPFVAEPTPAPDGYVRSGNVSTPWDAFGNAAALDTLAFMKIELSDNRTALQHLREGTSQIRRLFDFADDETYETIRNQFLQMFANSKPYPVTCSEIKQIYFPLPEGGYHLLSLVSSSGLMRENRLRLQERQWGEKAKAARELEKEDRAAIASGRSPQVEGVPAEVIYQSIPGRGSIKLGGANAQNVSSFNAECRGVWPLFASYRETTSIYQRLAKSDYFRNLRWDTYCRSIFVKLDNIFRKSNPGNSELREARIRRLEELWLWASSFALELQSLPGGWSNNDDNRLPMHQKLWLDAANGDLASDNSGWRHEVAGEFAAWTLAAYRKMNWGDQGSVPLGVVENTEFRNEVAELPFNAQEWQTWER</sequence>
<evidence type="ECO:0000313" key="1">
    <source>
        <dbReference type="EMBL" id="EMI19651.1"/>
    </source>
</evidence>
<dbReference type="Pfam" id="PF09611">
    <property type="entry name" value="Cas_Csy1"/>
    <property type="match status" value="1"/>
</dbReference>
<dbReference type="AlphaFoldDB" id="M5RKC0"/>
<comment type="caution">
    <text evidence="1">The sequence shown here is derived from an EMBL/GenBank/DDBJ whole genome shotgun (WGS) entry which is preliminary data.</text>
</comment>
<evidence type="ECO:0000313" key="2">
    <source>
        <dbReference type="Proteomes" id="UP000011991"/>
    </source>
</evidence>
<protein>
    <submittedName>
        <fullName evidence="1">CRISPR-associated Csy1 family protein</fullName>
    </submittedName>
</protein>
<organism evidence="1 2">
    <name type="scientific">Rhodopirellula maiorica SM1</name>
    <dbReference type="NCBI Taxonomy" id="1265738"/>
    <lineage>
        <taxon>Bacteria</taxon>
        <taxon>Pseudomonadati</taxon>
        <taxon>Planctomycetota</taxon>
        <taxon>Planctomycetia</taxon>
        <taxon>Pirellulales</taxon>
        <taxon>Pirellulaceae</taxon>
        <taxon>Novipirellula</taxon>
    </lineage>
</organism>
<accession>M5RKC0</accession>
<keyword evidence="2" id="KW-1185">Reference proteome</keyword>